<dbReference type="InParanoid" id="A0A0Q3TBV8"/>
<evidence type="ECO:0000256" key="1">
    <source>
        <dbReference type="SAM" id="MobiDB-lite"/>
    </source>
</evidence>
<sequence length="44" mass="4673">RCLPPEEVVSALAASPELRLKSKTIQNGKGGTEAPQINLFPSPQ</sequence>
<dbReference type="Gramene" id="KQL08122">
    <property type="protein sequence ID" value="KQL08122"/>
    <property type="gene ID" value="SETIT_0051671mg"/>
</dbReference>
<name>A0A0Q3TBV8_SETIT</name>
<feature type="region of interest" description="Disordered" evidence="1">
    <location>
        <begin position="22"/>
        <end position="44"/>
    </location>
</feature>
<organism evidence="2 3">
    <name type="scientific">Setaria italica</name>
    <name type="common">Foxtail millet</name>
    <name type="synonym">Panicum italicum</name>
    <dbReference type="NCBI Taxonomy" id="4555"/>
    <lineage>
        <taxon>Eukaryota</taxon>
        <taxon>Viridiplantae</taxon>
        <taxon>Streptophyta</taxon>
        <taxon>Embryophyta</taxon>
        <taxon>Tracheophyta</taxon>
        <taxon>Spermatophyta</taxon>
        <taxon>Magnoliopsida</taxon>
        <taxon>Liliopsida</taxon>
        <taxon>Poales</taxon>
        <taxon>Poaceae</taxon>
        <taxon>PACMAD clade</taxon>
        <taxon>Panicoideae</taxon>
        <taxon>Panicodae</taxon>
        <taxon>Paniceae</taxon>
        <taxon>Cenchrinae</taxon>
        <taxon>Setaria</taxon>
    </lineage>
</organism>
<proteinExistence type="predicted"/>
<reference evidence="2" key="2">
    <citation type="submission" date="2018-08" db="UniProtKB">
        <authorList>
            <consortium name="EnsemblPlants"/>
        </authorList>
    </citation>
    <scope>IDENTIFICATION</scope>
    <source>
        <strain evidence="2">Yugu1</strain>
    </source>
</reference>
<accession>A0A0Q3TBV8</accession>
<dbReference type="AlphaFoldDB" id="A0A0Q3TBV8"/>
<dbReference type="EMBL" id="AGNK02003415">
    <property type="status" value="NOT_ANNOTATED_CDS"/>
    <property type="molecule type" value="Genomic_DNA"/>
</dbReference>
<dbReference type="EnsemblPlants" id="KQL08122">
    <property type="protein sequence ID" value="KQL08122"/>
    <property type="gene ID" value="SETIT_0051671mg"/>
</dbReference>
<dbReference type="STRING" id="4555.A0A0Q3TBV8"/>
<protein>
    <submittedName>
        <fullName evidence="2">Uncharacterized protein</fullName>
    </submittedName>
</protein>
<dbReference type="Proteomes" id="UP000004995">
    <property type="component" value="Unassembled WGS sequence"/>
</dbReference>
<evidence type="ECO:0000313" key="3">
    <source>
        <dbReference type="Proteomes" id="UP000004995"/>
    </source>
</evidence>
<reference evidence="3" key="1">
    <citation type="journal article" date="2012" name="Nat. Biotechnol.">
        <title>Reference genome sequence of the model plant Setaria.</title>
        <authorList>
            <person name="Bennetzen J.L."/>
            <person name="Schmutz J."/>
            <person name="Wang H."/>
            <person name="Percifield R."/>
            <person name="Hawkins J."/>
            <person name="Pontaroli A.C."/>
            <person name="Estep M."/>
            <person name="Feng L."/>
            <person name="Vaughn J.N."/>
            <person name="Grimwood J."/>
            <person name="Jenkins J."/>
            <person name="Barry K."/>
            <person name="Lindquist E."/>
            <person name="Hellsten U."/>
            <person name="Deshpande S."/>
            <person name="Wang X."/>
            <person name="Wu X."/>
            <person name="Mitros T."/>
            <person name="Triplett J."/>
            <person name="Yang X."/>
            <person name="Ye C.Y."/>
            <person name="Mauro-Herrera M."/>
            <person name="Wang L."/>
            <person name="Li P."/>
            <person name="Sharma M."/>
            <person name="Sharma R."/>
            <person name="Ronald P.C."/>
            <person name="Panaud O."/>
            <person name="Kellogg E.A."/>
            <person name="Brutnell T.P."/>
            <person name="Doust A.N."/>
            <person name="Tuskan G.A."/>
            <person name="Rokhsar D."/>
            <person name="Devos K.M."/>
        </authorList>
    </citation>
    <scope>NUCLEOTIDE SEQUENCE [LARGE SCALE GENOMIC DNA]</scope>
    <source>
        <strain evidence="3">cv. Yugu1</strain>
    </source>
</reference>
<evidence type="ECO:0000313" key="2">
    <source>
        <dbReference type="EnsemblPlants" id="KQL08122"/>
    </source>
</evidence>
<keyword evidence="3" id="KW-1185">Reference proteome</keyword>